<evidence type="ECO:0000256" key="1">
    <source>
        <dbReference type="ARBA" id="ARBA00022532"/>
    </source>
</evidence>
<dbReference type="InterPro" id="IPR003781">
    <property type="entry name" value="CoA-bd"/>
</dbReference>
<dbReference type="KEGG" id="meso:BSQ44_09630"/>
<dbReference type="InterPro" id="IPR013815">
    <property type="entry name" value="ATP_grasp_subdomain_1"/>
</dbReference>
<dbReference type="SUPFAM" id="SSF56059">
    <property type="entry name" value="Glutathione synthetase ATP-binding domain-like"/>
    <property type="match status" value="1"/>
</dbReference>
<keyword evidence="3" id="KW-0547">Nucleotide-binding</keyword>
<name>A0A1L3SQF7_9HYPH</name>
<keyword evidence="6" id="KW-1185">Reference proteome</keyword>
<proteinExistence type="inferred from homology"/>
<dbReference type="PROSITE" id="PS50975">
    <property type="entry name" value="ATP_GRASP"/>
    <property type="match status" value="1"/>
</dbReference>
<dbReference type="Pfam" id="PF13380">
    <property type="entry name" value="CoA_binding_2"/>
    <property type="match status" value="1"/>
</dbReference>
<dbReference type="OrthoDB" id="9807426at2"/>
<dbReference type="Gene3D" id="3.40.50.720">
    <property type="entry name" value="NAD(P)-binding Rossmann-like Domain"/>
    <property type="match status" value="1"/>
</dbReference>
<sequence length="703" mass="72798">MNAAAGGASGLDAMMRARSVAVIGASSDAVKIGGKPVALMKEHFQGSIVPINPNRPEILGLKAAKSISELDDVPDLAVVAVGAKLAEGAIEECLQAGVRSIVLFSAGFGEIDEAGREAQERISATCRAAGARLLGPNSLGLINFHTGLYATFSAALDNVWPRKGTVGIASQSGAVGTYIMALAAEAGIGFSHFIATGNEADVDVADCIEWLAGDADTKVIVAYMEGCRDGERLKRALEAARRARKPVIAIKPGASEQGLAAVKSHTGSLAGSKQVFDAVLAAYGAWSAHTIEEAVDIALAASTGKLPSGEDAIIITPSGGVGIMMADACAEANIALPPLDATAAEEIRALLPLASTGNPVDTTAQVSNDIRLYGQVIDIVATRADVPILFIFMAHMGKTPSVTDVLKPMLREVAKNHPDRVMAIVTRAAADFRTEMTDAGFIVFEDPNRAVTAVSALTHFARHFARPARREDAGPATDQATLANAAADPASGAALLATLGIPDLPSRLAETADAAVASAGEVGWPVVLKIASPDIQHKTEVGGVILSIRDEPALRDAWARMMADVRRHAPDARISGATIAPMLTGGIETIVGSQNDPDFGPVVMFGLGGTMAEALKDVVFAPAPVDTEQAYEMIGAIRGSALFDGWRGAPPADREALAQAIVAVSRFAAANRDTVESLEVNPFVALPKGGTSLDMLFQLRNPG</sequence>
<dbReference type="SUPFAM" id="SSF52210">
    <property type="entry name" value="Succinyl-CoA synthetase domains"/>
    <property type="match status" value="2"/>
</dbReference>
<reference evidence="6" key="1">
    <citation type="submission" date="2016-11" db="EMBL/GenBank/DDBJ databases">
        <title>Mesorhizobium oceanicum sp. nov., isolated from deep seawater in South China Sea.</title>
        <authorList>
            <person name="Fu G.-Y."/>
        </authorList>
    </citation>
    <scope>NUCLEOTIDE SEQUENCE [LARGE SCALE GENOMIC DNA]</scope>
    <source>
        <strain evidence="6">B7</strain>
    </source>
</reference>
<dbReference type="GO" id="GO:0006099">
    <property type="term" value="P:tricarboxylic acid cycle"/>
    <property type="evidence" value="ECO:0007669"/>
    <property type="project" value="UniProtKB-KW"/>
</dbReference>
<dbReference type="InterPro" id="IPR032875">
    <property type="entry name" value="Succ_CoA_lig_flav_dom"/>
</dbReference>
<dbReference type="SMART" id="SM00881">
    <property type="entry name" value="CoA_binding"/>
    <property type="match status" value="1"/>
</dbReference>
<evidence type="ECO:0000313" key="5">
    <source>
        <dbReference type="EMBL" id="APH71601.1"/>
    </source>
</evidence>
<dbReference type="InterPro" id="IPR016102">
    <property type="entry name" value="Succinyl-CoA_synth-like"/>
</dbReference>
<dbReference type="InterPro" id="IPR036291">
    <property type="entry name" value="NAD(P)-bd_dom_sf"/>
</dbReference>
<evidence type="ECO:0000259" key="4">
    <source>
        <dbReference type="PROSITE" id="PS50975"/>
    </source>
</evidence>
<dbReference type="RefSeq" id="WP_072603438.1">
    <property type="nucleotide sequence ID" value="NZ_CP018171.1"/>
</dbReference>
<gene>
    <name evidence="5" type="ORF">BSQ44_09630</name>
</gene>
<dbReference type="Gene3D" id="3.30.1490.20">
    <property type="entry name" value="ATP-grasp fold, A domain"/>
    <property type="match status" value="1"/>
</dbReference>
<dbReference type="Pfam" id="PF13549">
    <property type="entry name" value="ATP-grasp_5"/>
    <property type="match status" value="1"/>
</dbReference>
<dbReference type="PANTHER" id="PTHR42793:SF4">
    <property type="entry name" value="BLL6376 PROTEIN"/>
    <property type="match status" value="1"/>
</dbReference>
<feature type="domain" description="ATP-grasp" evidence="4">
    <location>
        <begin position="493"/>
        <end position="529"/>
    </location>
</feature>
<comment type="similarity">
    <text evidence="2">In the N-terminal section; belongs to the acetate CoA ligase alpha subunit family.</text>
</comment>
<evidence type="ECO:0000256" key="3">
    <source>
        <dbReference type="PROSITE-ProRule" id="PRU00409"/>
    </source>
</evidence>
<dbReference type="EMBL" id="CP018171">
    <property type="protein sequence ID" value="APH71601.1"/>
    <property type="molecule type" value="Genomic_DNA"/>
</dbReference>
<dbReference type="Gene3D" id="3.30.470.20">
    <property type="entry name" value="ATP-grasp fold, B domain"/>
    <property type="match status" value="1"/>
</dbReference>
<protein>
    <recommendedName>
        <fullName evidence="4">ATP-grasp domain-containing protein</fullName>
    </recommendedName>
</protein>
<dbReference type="SUPFAM" id="SSF51735">
    <property type="entry name" value="NAD(P)-binding Rossmann-fold domains"/>
    <property type="match status" value="1"/>
</dbReference>
<keyword evidence="3" id="KW-0067">ATP-binding</keyword>
<dbReference type="GO" id="GO:0005524">
    <property type="term" value="F:ATP binding"/>
    <property type="evidence" value="ECO:0007669"/>
    <property type="project" value="UniProtKB-UniRule"/>
</dbReference>
<dbReference type="InterPro" id="IPR011761">
    <property type="entry name" value="ATP-grasp"/>
</dbReference>
<accession>A0A1L3SQF7</accession>
<keyword evidence="1" id="KW-0816">Tricarboxylic acid cycle</keyword>
<dbReference type="PANTHER" id="PTHR42793">
    <property type="entry name" value="COA BINDING DOMAIN CONTAINING PROTEIN"/>
    <property type="match status" value="1"/>
</dbReference>
<dbReference type="STRING" id="1670800.BSQ44_09630"/>
<dbReference type="Pfam" id="PF13607">
    <property type="entry name" value="Succ_CoA_lig"/>
    <property type="match status" value="1"/>
</dbReference>
<dbReference type="Gene3D" id="3.40.50.261">
    <property type="entry name" value="Succinyl-CoA synthetase domains"/>
    <property type="match status" value="2"/>
</dbReference>
<organism evidence="5 6">
    <name type="scientific">Aquibium oceanicum</name>
    <dbReference type="NCBI Taxonomy" id="1670800"/>
    <lineage>
        <taxon>Bacteria</taxon>
        <taxon>Pseudomonadati</taxon>
        <taxon>Pseudomonadota</taxon>
        <taxon>Alphaproteobacteria</taxon>
        <taxon>Hyphomicrobiales</taxon>
        <taxon>Phyllobacteriaceae</taxon>
        <taxon>Aquibium</taxon>
    </lineage>
</organism>
<evidence type="ECO:0000313" key="6">
    <source>
        <dbReference type="Proteomes" id="UP000182840"/>
    </source>
</evidence>
<evidence type="ECO:0000256" key="2">
    <source>
        <dbReference type="ARBA" id="ARBA00060888"/>
    </source>
</evidence>
<dbReference type="AlphaFoldDB" id="A0A1L3SQF7"/>
<dbReference type="FunFam" id="3.30.1490.20:FF:000020">
    <property type="entry name" value="Protein lysine acetyltransferase"/>
    <property type="match status" value="1"/>
</dbReference>
<dbReference type="GO" id="GO:0046872">
    <property type="term" value="F:metal ion binding"/>
    <property type="evidence" value="ECO:0007669"/>
    <property type="project" value="InterPro"/>
</dbReference>
<dbReference type="Proteomes" id="UP000182840">
    <property type="component" value="Chromosome"/>
</dbReference>